<sequence>MLTYFLDFINKRVQLNNEERVLLEKLLKVRLYKKGEFLIKEGEYSDAFYFNIKGLVRLYYLIEGEEKTTYFYSGNQYISAYRSFTRDEPCRFNLQAMEDTHIVAINKNSAYQLLEHSSKFEALARLAMEDELICHQDMVASHIIMTPEQRYLNLMESFPEIFQKVPQLHIASYIGVKPESLSRIKKRCLQKT</sequence>
<dbReference type="Pfam" id="PF00027">
    <property type="entry name" value="cNMP_binding"/>
    <property type="match status" value="1"/>
</dbReference>
<protein>
    <submittedName>
        <fullName evidence="2">CRP-like cAMP-binding protein</fullName>
    </submittedName>
</protein>
<dbReference type="EMBL" id="JAVDQD010000006">
    <property type="protein sequence ID" value="MDR6240935.1"/>
    <property type="molecule type" value="Genomic_DNA"/>
</dbReference>
<comment type="caution">
    <text evidence="2">The sequence shown here is derived from an EMBL/GenBank/DDBJ whole genome shotgun (WGS) entry which is preliminary data.</text>
</comment>
<dbReference type="InterPro" id="IPR014710">
    <property type="entry name" value="RmlC-like_jellyroll"/>
</dbReference>
<dbReference type="Proteomes" id="UP001185092">
    <property type="component" value="Unassembled WGS sequence"/>
</dbReference>
<evidence type="ECO:0000313" key="2">
    <source>
        <dbReference type="EMBL" id="MDR6240935.1"/>
    </source>
</evidence>
<keyword evidence="3" id="KW-1185">Reference proteome</keyword>
<reference evidence="2" key="1">
    <citation type="submission" date="2023-07" db="EMBL/GenBank/DDBJ databases">
        <title>Genomic Encyclopedia of Type Strains, Phase IV (KMG-IV): sequencing the most valuable type-strain genomes for metagenomic binning, comparative biology and taxonomic classification.</title>
        <authorList>
            <person name="Goeker M."/>
        </authorList>
    </citation>
    <scope>NUCLEOTIDE SEQUENCE</scope>
    <source>
        <strain evidence="2">DSM 26174</strain>
    </source>
</reference>
<gene>
    <name evidence="2" type="ORF">HNQ88_004011</name>
</gene>
<organism evidence="2 3">
    <name type="scientific">Aureibacter tunicatorum</name>
    <dbReference type="NCBI Taxonomy" id="866807"/>
    <lineage>
        <taxon>Bacteria</taxon>
        <taxon>Pseudomonadati</taxon>
        <taxon>Bacteroidota</taxon>
        <taxon>Cytophagia</taxon>
        <taxon>Cytophagales</taxon>
        <taxon>Persicobacteraceae</taxon>
        <taxon>Aureibacter</taxon>
    </lineage>
</organism>
<evidence type="ECO:0000313" key="3">
    <source>
        <dbReference type="Proteomes" id="UP001185092"/>
    </source>
</evidence>
<proteinExistence type="predicted"/>
<dbReference type="CDD" id="cd00038">
    <property type="entry name" value="CAP_ED"/>
    <property type="match status" value="1"/>
</dbReference>
<accession>A0AAE3XQS2</accession>
<dbReference type="InterPro" id="IPR000595">
    <property type="entry name" value="cNMP-bd_dom"/>
</dbReference>
<dbReference type="AlphaFoldDB" id="A0AAE3XQS2"/>
<dbReference type="InterPro" id="IPR018490">
    <property type="entry name" value="cNMP-bd_dom_sf"/>
</dbReference>
<name>A0AAE3XQS2_9BACT</name>
<dbReference type="RefSeq" id="WP_309941319.1">
    <property type="nucleotide sequence ID" value="NZ_AP025305.1"/>
</dbReference>
<evidence type="ECO:0000259" key="1">
    <source>
        <dbReference type="PROSITE" id="PS50042"/>
    </source>
</evidence>
<dbReference type="SUPFAM" id="SSF51206">
    <property type="entry name" value="cAMP-binding domain-like"/>
    <property type="match status" value="1"/>
</dbReference>
<dbReference type="PROSITE" id="PS50042">
    <property type="entry name" value="CNMP_BINDING_3"/>
    <property type="match status" value="1"/>
</dbReference>
<feature type="domain" description="Cyclic nucleotide-binding" evidence="1">
    <location>
        <begin position="15"/>
        <end position="114"/>
    </location>
</feature>
<dbReference type="Gene3D" id="2.60.120.10">
    <property type="entry name" value="Jelly Rolls"/>
    <property type="match status" value="1"/>
</dbReference>